<dbReference type="Pfam" id="PF01694">
    <property type="entry name" value="Rhomboid"/>
    <property type="match status" value="1"/>
</dbReference>
<dbReference type="Gene3D" id="1.20.1540.10">
    <property type="entry name" value="Rhomboid-like"/>
    <property type="match status" value="1"/>
</dbReference>
<dbReference type="RefSeq" id="WP_035708687.1">
    <property type="nucleotide sequence ID" value="NZ_CAMIFG010000021.1"/>
</dbReference>
<dbReference type="GO" id="GO:0016020">
    <property type="term" value="C:membrane"/>
    <property type="evidence" value="ECO:0007669"/>
    <property type="project" value="UniProtKB-SubCell"/>
</dbReference>
<keyword evidence="9" id="KW-1185">Reference proteome</keyword>
<gene>
    <name evidence="8" type="ORF">CN97_12195</name>
</gene>
<keyword evidence="3" id="KW-0812">Transmembrane</keyword>
<dbReference type="PANTHER" id="PTHR43731">
    <property type="entry name" value="RHOMBOID PROTEASE"/>
    <property type="match status" value="1"/>
</dbReference>
<sequence length="248" mass="26969">MFPFRDHNPASRQPVVTWLLIALNVAVFVMMLPLMADPAGLAAFYDRWGLVPARFMAGERLETALTSMFLHGGFLHLLGNMLFLYVFGDNLEDRMGRLPFLAFYIASGLGAGALQIAAGPTSFVPMVGASGAIAGVMGGYLLLFPKAKVDLLVIFFFFIRIITLPASIVLAYWFLIQIIAGAFTPEADAGVAHWAHVGGFAVGGLLAVPLWLRLGGPEFWRATHGTPPHPAAATSIRRTHVPVIRRRR</sequence>
<dbReference type="InterPro" id="IPR035952">
    <property type="entry name" value="Rhomboid-like_sf"/>
</dbReference>
<dbReference type="InterPro" id="IPR050925">
    <property type="entry name" value="Rhomboid_protease_S54"/>
</dbReference>
<evidence type="ECO:0000256" key="5">
    <source>
        <dbReference type="ARBA" id="ARBA00022989"/>
    </source>
</evidence>
<evidence type="ECO:0000313" key="9">
    <source>
        <dbReference type="Proteomes" id="UP000028826"/>
    </source>
</evidence>
<comment type="similarity">
    <text evidence="2">Belongs to the peptidase S54 family.</text>
</comment>
<reference evidence="8 9" key="1">
    <citation type="submission" date="2014-03" db="EMBL/GenBank/DDBJ databases">
        <title>Genome of Haematobacter massiliensis CCUG 47968.</title>
        <authorList>
            <person name="Wang D."/>
            <person name="Wang G."/>
        </authorList>
    </citation>
    <scope>NUCLEOTIDE SEQUENCE [LARGE SCALE GENOMIC DNA]</scope>
    <source>
        <strain evidence="8 9">CCUG 47968</strain>
    </source>
</reference>
<evidence type="ECO:0000256" key="4">
    <source>
        <dbReference type="ARBA" id="ARBA00022801"/>
    </source>
</evidence>
<dbReference type="PANTHER" id="PTHR43731:SF14">
    <property type="entry name" value="PRESENILIN-ASSOCIATED RHOMBOID-LIKE PROTEIN, MITOCHONDRIAL"/>
    <property type="match status" value="1"/>
</dbReference>
<dbReference type="InterPro" id="IPR022764">
    <property type="entry name" value="Peptidase_S54_rhomboid_dom"/>
</dbReference>
<keyword evidence="4" id="KW-0378">Hydrolase</keyword>
<accession>A0A086Y7U3</accession>
<dbReference type="Proteomes" id="UP000028826">
    <property type="component" value="Unassembled WGS sequence"/>
</dbReference>
<dbReference type="SUPFAM" id="SSF144091">
    <property type="entry name" value="Rhomboid-like"/>
    <property type="match status" value="1"/>
</dbReference>
<comment type="subcellular location">
    <subcellularLocation>
        <location evidence="1">Membrane</location>
        <topology evidence="1">Multi-pass membrane protein</topology>
    </subcellularLocation>
</comment>
<dbReference type="STRING" id="195105.CN97_12195"/>
<dbReference type="GO" id="GO:0004252">
    <property type="term" value="F:serine-type endopeptidase activity"/>
    <property type="evidence" value="ECO:0007669"/>
    <property type="project" value="InterPro"/>
</dbReference>
<evidence type="ECO:0000256" key="6">
    <source>
        <dbReference type="ARBA" id="ARBA00023136"/>
    </source>
</evidence>
<keyword evidence="6" id="KW-0472">Membrane</keyword>
<evidence type="ECO:0000256" key="2">
    <source>
        <dbReference type="ARBA" id="ARBA00009045"/>
    </source>
</evidence>
<dbReference type="eggNOG" id="COG0705">
    <property type="taxonomic scope" value="Bacteria"/>
</dbReference>
<evidence type="ECO:0000256" key="1">
    <source>
        <dbReference type="ARBA" id="ARBA00004141"/>
    </source>
</evidence>
<evidence type="ECO:0000313" key="8">
    <source>
        <dbReference type="EMBL" id="KFI30343.1"/>
    </source>
</evidence>
<name>A0A086Y7U3_9RHOB</name>
<dbReference type="AlphaFoldDB" id="A0A086Y7U3"/>
<keyword evidence="5" id="KW-1133">Transmembrane helix</keyword>
<protein>
    <submittedName>
        <fullName evidence="8">Peptidase C54</fullName>
    </submittedName>
</protein>
<evidence type="ECO:0000259" key="7">
    <source>
        <dbReference type="Pfam" id="PF01694"/>
    </source>
</evidence>
<proteinExistence type="inferred from homology"/>
<dbReference type="FunFam" id="1.20.1540.10:FF:000027">
    <property type="entry name" value="Rhomboid family intramembrane serine protease"/>
    <property type="match status" value="1"/>
</dbReference>
<comment type="caution">
    <text evidence="8">The sequence shown here is derived from an EMBL/GenBank/DDBJ whole genome shotgun (WGS) entry which is preliminary data.</text>
</comment>
<organism evidence="8 9">
    <name type="scientific">Haematobacter massiliensis</name>
    <dbReference type="NCBI Taxonomy" id="195105"/>
    <lineage>
        <taxon>Bacteria</taxon>
        <taxon>Pseudomonadati</taxon>
        <taxon>Pseudomonadota</taxon>
        <taxon>Alphaproteobacteria</taxon>
        <taxon>Rhodobacterales</taxon>
        <taxon>Paracoccaceae</taxon>
        <taxon>Haematobacter</taxon>
    </lineage>
</organism>
<evidence type="ECO:0000256" key="3">
    <source>
        <dbReference type="ARBA" id="ARBA00022692"/>
    </source>
</evidence>
<dbReference type="EMBL" id="JGYG01000003">
    <property type="protein sequence ID" value="KFI30343.1"/>
    <property type="molecule type" value="Genomic_DNA"/>
</dbReference>
<feature type="domain" description="Peptidase S54 rhomboid" evidence="7">
    <location>
        <begin position="63"/>
        <end position="211"/>
    </location>
</feature>
<dbReference type="OrthoDB" id="9813074at2"/>